<sequence>MAKIADPLVIGKIVGDFVDNISPTAQMSVTYNSNKQVYTGSFFTLLKLTYFPVNILIITNIPGTTDSSYGTEMVSYEMPRPNIEISLYNIRNIHPRK</sequence>
<dbReference type="STRING" id="49390.A0A068VJI8"/>
<evidence type="ECO:0000313" key="1">
    <source>
        <dbReference type="EMBL" id="CDP20719.1"/>
    </source>
</evidence>
<organism evidence="1 2">
    <name type="scientific">Coffea canephora</name>
    <name type="common">Robusta coffee</name>
    <dbReference type="NCBI Taxonomy" id="49390"/>
    <lineage>
        <taxon>Eukaryota</taxon>
        <taxon>Viridiplantae</taxon>
        <taxon>Streptophyta</taxon>
        <taxon>Embryophyta</taxon>
        <taxon>Tracheophyta</taxon>
        <taxon>Spermatophyta</taxon>
        <taxon>Magnoliopsida</taxon>
        <taxon>eudicotyledons</taxon>
        <taxon>Gunneridae</taxon>
        <taxon>Pentapetalae</taxon>
        <taxon>asterids</taxon>
        <taxon>lamiids</taxon>
        <taxon>Gentianales</taxon>
        <taxon>Rubiaceae</taxon>
        <taxon>Ixoroideae</taxon>
        <taxon>Gardenieae complex</taxon>
        <taxon>Bertiereae - Coffeeae clade</taxon>
        <taxon>Coffeeae</taxon>
        <taxon>Coffea</taxon>
    </lineage>
</organism>
<dbReference type="InterPro" id="IPR036610">
    <property type="entry name" value="PEBP-like_sf"/>
</dbReference>
<evidence type="ECO:0000313" key="2">
    <source>
        <dbReference type="Proteomes" id="UP000295252"/>
    </source>
</evidence>
<proteinExistence type="predicted"/>
<name>A0A068VJI8_COFCA</name>
<dbReference type="EMBL" id="HG740703">
    <property type="protein sequence ID" value="CDP20719.1"/>
    <property type="molecule type" value="Genomic_DNA"/>
</dbReference>
<reference evidence="2" key="1">
    <citation type="journal article" date="2014" name="Science">
        <title>The coffee genome provides insight into the convergent evolution of caffeine biosynthesis.</title>
        <authorList>
            <person name="Denoeud F."/>
            <person name="Carretero-Paulet L."/>
            <person name="Dereeper A."/>
            <person name="Droc G."/>
            <person name="Guyot R."/>
            <person name="Pietrella M."/>
            <person name="Zheng C."/>
            <person name="Alberti A."/>
            <person name="Anthony F."/>
            <person name="Aprea G."/>
            <person name="Aury J.M."/>
            <person name="Bento P."/>
            <person name="Bernard M."/>
            <person name="Bocs S."/>
            <person name="Campa C."/>
            <person name="Cenci A."/>
            <person name="Combes M.C."/>
            <person name="Crouzillat D."/>
            <person name="Da Silva C."/>
            <person name="Daddiego L."/>
            <person name="De Bellis F."/>
            <person name="Dussert S."/>
            <person name="Garsmeur O."/>
            <person name="Gayraud T."/>
            <person name="Guignon V."/>
            <person name="Jahn K."/>
            <person name="Jamilloux V."/>
            <person name="Joet T."/>
            <person name="Labadie K."/>
            <person name="Lan T."/>
            <person name="Leclercq J."/>
            <person name="Lepelley M."/>
            <person name="Leroy T."/>
            <person name="Li L.T."/>
            <person name="Librado P."/>
            <person name="Lopez L."/>
            <person name="Munoz A."/>
            <person name="Noel B."/>
            <person name="Pallavicini A."/>
            <person name="Perrotta G."/>
            <person name="Poncet V."/>
            <person name="Pot D."/>
            <person name="Priyono X."/>
            <person name="Rigoreau M."/>
            <person name="Rouard M."/>
            <person name="Rozas J."/>
            <person name="Tranchant-Dubreuil C."/>
            <person name="VanBuren R."/>
            <person name="Zhang Q."/>
            <person name="Andrade A.C."/>
            <person name="Argout X."/>
            <person name="Bertrand B."/>
            <person name="de Kochko A."/>
            <person name="Graziosi G."/>
            <person name="Henry R.J."/>
            <person name="Jayarama X."/>
            <person name="Ming R."/>
            <person name="Nagai C."/>
            <person name="Rounsley S."/>
            <person name="Sankoff D."/>
            <person name="Giuliano G."/>
            <person name="Albert V.A."/>
            <person name="Wincker P."/>
            <person name="Lashermes P."/>
        </authorList>
    </citation>
    <scope>NUCLEOTIDE SEQUENCE [LARGE SCALE GENOMIC DNA]</scope>
    <source>
        <strain evidence="2">cv. DH200-94</strain>
    </source>
</reference>
<dbReference type="Proteomes" id="UP000295252">
    <property type="component" value="Unassembled WGS sequence"/>
</dbReference>
<gene>
    <name evidence="1" type="ORF">GSCOC_T00006047001</name>
</gene>
<dbReference type="PhylomeDB" id="A0A068VJI8"/>
<dbReference type="SUPFAM" id="SSF49777">
    <property type="entry name" value="PEBP-like"/>
    <property type="match status" value="1"/>
</dbReference>
<keyword evidence="2" id="KW-1185">Reference proteome</keyword>
<protein>
    <submittedName>
        <fullName evidence="1">DH200=94 genomic scaffold, scaffold_1619</fullName>
    </submittedName>
</protein>
<accession>A0A068VJI8</accession>
<dbReference type="InParanoid" id="A0A068VJI8"/>
<dbReference type="AlphaFoldDB" id="A0A068VJI8"/>
<dbReference type="Gramene" id="CDP20719">
    <property type="protein sequence ID" value="CDP20719"/>
    <property type="gene ID" value="GSCOC_T00006047001"/>
</dbReference>